<accession>A0ABW0NLD8</accession>
<organism evidence="2 3">
    <name type="scientific">Caenimonas terrae</name>
    <dbReference type="NCBI Taxonomy" id="696074"/>
    <lineage>
        <taxon>Bacteria</taxon>
        <taxon>Pseudomonadati</taxon>
        <taxon>Pseudomonadota</taxon>
        <taxon>Betaproteobacteria</taxon>
        <taxon>Burkholderiales</taxon>
        <taxon>Comamonadaceae</taxon>
        <taxon>Caenimonas</taxon>
    </lineage>
</organism>
<keyword evidence="3" id="KW-1185">Reference proteome</keyword>
<evidence type="ECO:0000313" key="3">
    <source>
        <dbReference type="Proteomes" id="UP001596037"/>
    </source>
</evidence>
<proteinExistence type="predicted"/>
<dbReference type="RefSeq" id="WP_376852650.1">
    <property type="nucleotide sequence ID" value="NZ_JBHSMF010000015.1"/>
</dbReference>
<feature type="region of interest" description="Disordered" evidence="1">
    <location>
        <begin position="1"/>
        <end position="97"/>
    </location>
</feature>
<evidence type="ECO:0000313" key="2">
    <source>
        <dbReference type="EMBL" id="MFC5500398.1"/>
    </source>
</evidence>
<feature type="compositionally biased region" description="Polar residues" evidence="1">
    <location>
        <begin position="1"/>
        <end position="29"/>
    </location>
</feature>
<name>A0ABW0NLD8_9BURK</name>
<feature type="compositionally biased region" description="Basic and acidic residues" evidence="1">
    <location>
        <begin position="49"/>
        <end position="97"/>
    </location>
</feature>
<sequence length="97" mass="10848">MYSKTNRILQQQPPRHSDPQQQQAGSSDFQPKPAAGQQQMGEGSYEGSADYKKRTEDYLKTHDVKADAEAAKPRSAQEARELEQAEEEGKSHSKGEK</sequence>
<evidence type="ECO:0000256" key="1">
    <source>
        <dbReference type="SAM" id="MobiDB-lite"/>
    </source>
</evidence>
<dbReference type="EMBL" id="JBHSMF010000015">
    <property type="protein sequence ID" value="MFC5500398.1"/>
    <property type="molecule type" value="Genomic_DNA"/>
</dbReference>
<reference evidence="3" key="1">
    <citation type="journal article" date="2019" name="Int. J. Syst. Evol. Microbiol.">
        <title>The Global Catalogue of Microorganisms (GCM) 10K type strain sequencing project: providing services to taxonomists for standard genome sequencing and annotation.</title>
        <authorList>
            <consortium name="The Broad Institute Genomics Platform"/>
            <consortium name="The Broad Institute Genome Sequencing Center for Infectious Disease"/>
            <person name="Wu L."/>
            <person name="Ma J."/>
        </authorList>
    </citation>
    <scope>NUCLEOTIDE SEQUENCE [LARGE SCALE GENOMIC DNA]</scope>
    <source>
        <strain evidence="3">CCUG 57401</strain>
    </source>
</reference>
<protein>
    <submittedName>
        <fullName evidence="2">Uncharacterized protein</fullName>
    </submittedName>
</protein>
<comment type="caution">
    <text evidence="2">The sequence shown here is derived from an EMBL/GenBank/DDBJ whole genome shotgun (WGS) entry which is preliminary data.</text>
</comment>
<gene>
    <name evidence="2" type="ORF">ACFPOE_22845</name>
</gene>
<dbReference type="Proteomes" id="UP001596037">
    <property type="component" value="Unassembled WGS sequence"/>
</dbReference>